<comment type="caution">
    <text evidence="1">The sequence shown here is derived from an EMBL/GenBank/DDBJ whole genome shotgun (WGS) entry which is preliminary data.</text>
</comment>
<organism evidence="1 2">
    <name type="scientific">Candidatus Jettenia ecosi</name>
    <dbReference type="NCBI Taxonomy" id="2494326"/>
    <lineage>
        <taxon>Bacteria</taxon>
        <taxon>Pseudomonadati</taxon>
        <taxon>Planctomycetota</taxon>
        <taxon>Candidatus Brocadiia</taxon>
        <taxon>Candidatus Brocadiales</taxon>
        <taxon>Candidatus Brocadiaceae</taxon>
        <taxon>Candidatus Jettenia</taxon>
    </lineage>
</organism>
<dbReference type="AlphaFoldDB" id="A0A533QF68"/>
<evidence type="ECO:0000313" key="2">
    <source>
        <dbReference type="Proteomes" id="UP000319783"/>
    </source>
</evidence>
<sequence length="42" mass="5093">MNCFFRFERLKQLERFIKRLNLYFNVKENHAVIQLDGESMGG</sequence>
<dbReference type="EMBL" id="SULG01000005">
    <property type="protein sequence ID" value="TLD43272.1"/>
    <property type="molecule type" value="Genomic_DNA"/>
</dbReference>
<evidence type="ECO:0000313" key="1">
    <source>
        <dbReference type="EMBL" id="TLD43272.1"/>
    </source>
</evidence>
<reference evidence="1 2" key="1">
    <citation type="submission" date="2019-04" db="EMBL/GenBank/DDBJ databases">
        <title>Genome of a novel bacterium Candidatus Jettenia ecosi reconstructed from metagenome of an anammox bioreactor.</title>
        <authorList>
            <person name="Mardanov A.V."/>
            <person name="Beletsky A.V."/>
            <person name="Ravin N.V."/>
            <person name="Botchkova E.A."/>
            <person name="Litti Y.V."/>
            <person name="Nozhevnikova A.N."/>
        </authorList>
    </citation>
    <scope>NUCLEOTIDE SEQUENCE [LARGE SCALE GENOMIC DNA]</scope>
    <source>
        <strain evidence="1">J2</strain>
    </source>
</reference>
<protein>
    <submittedName>
        <fullName evidence="1">Uncharacterized protein</fullName>
    </submittedName>
</protein>
<proteinExistence type="predicted"/>
<gene>
    <name evidence="1" type="ORF">JETT_0441</name>
</gene>
<dbReference type="Proteomes" id="UP000319783">
    <property type="component" value="Unassembled WGS sequence"/>
</dbReference>
<name>A0A533QF68_9BACT</name>
<accession>A0A533QF68</accession>